<comment type="function">
    <text evidence="2 11">NAD-binding protein involved in the addition of a carboxymethylaminomethyl (cmnm) group at the wobble position (U34) of certain tRNAs, forming tRNA-cmnm(5)s(2)U34.</text>
</comment>
<dbReference type="InterPro" id="IPR020595">
    <property type="entry name" value="MnmG-rel_CS"/>
</dbReference>
<evidence type="ECO:0000256" key="6">
    <source>
        <dbReference type="ARBA" id="ARBA00022694"/>
    </source>
</evidence>
<sequence length="637" mass="70832">MAALQSAEVIVIGGGHAGCEAALASARLGCKTILLTIDIEKIAQMSCNPAIGGIGKGHLVKEIDALGGEMGKVADQSGIQFRVLNSSRGPATRGTRCQSEMYEYRSLMQIILKGEPNLWIVKAMVEELVIENGILQGVRTNAGEFLASSVVITTGTFLNGLIHRGENRIQAGRIDELPSVKLSLALANCKLELGRLKTGTPARLDKRTINWGGIPEQLGDDPIRKFSFWGTETPLPQVPCHIVYTNEATHKIIRNTLHRSALYGGVIKGIGPRYCPSIEDKIVKFAQKDRHQVFLEPTGIGSDNFEIYPNGLSTSLPEEVQQAFYRTIPGLENVEMLQAGYAIEYDFVQPTELRATFELKKVQGLFLAGQINGTTGYEEAAAQGLLAGVNAALKVQGREPFVLQRDEAYMGVLVDDLITKGVTEPYRMFTSRAEHRLQLREDNADLRLCEKGHQLGLLDDECYKQFLNKQCKIFALKKSLEQAKITPVKEIQEALKQMNQAELKQASSLAELIRRPGHWMQVLSEHSVIMGKVALREFPEEVREQVEIQIKYEGYLQRQEQELRQMREMDRIQIPSQLDMKNIPGLSREVQELLSKHQPATLGQASRISGVTPAALMVIRVYLKTYFSKNSSLQHVS</sequence>
<evidence type="ECO:0000256" key="1">
    <source>
        <dbReference type="ARBA" id="ARBA00001974"/>
    </source>
</evidence>
<evidence type="ECO:0000256" key="3">
    <source>
        <dbReference type="ARBA" id="ARBA00007653"/>
    </source>
</evidence>
<dbReference type="InterPro" id="IPR026904">
    <property type="entry name" value="MnmG_C"/>
</dbReference>
<dbReference type="InterPro" id="IPR049312">
    <property type="entry name" value="GIDA_C_N"/>
</dbReference>
<feature type="binding site" evidence="11">
    <location>
        <begin position="271"/>
        <end position="285"/>
    </location>
    <ligand>
        <name>NAD(+)</name>
        <dbReference type="ChEBI" id="CHEBI:57540"/>
    </ligand>
</feature>
<keyword evidence="7 11" id="KW-0274">FAD</keyword>
<evidence type="ECO:0000256" key="8">
    <source>
        <dbReference type="ARBA" id="ARBA00023027"/>
    </source>
</evidence>
<proteinExistence type="inferred from homology"/>
<dbReference type="FunFam" id="3.50.50.60:FF:000002">
    <property type="entry name" value="tRNA uridine 5-carboxymethylaminomethyl modification enzyme MnmG"/>
    <property type="match status" value="1"/>
</dbReference>
<feature type="binding site" evidence="11">
    <location>
        <position position="370"/>
    </location>
    <ligand>
        <name>FAD</name>
        <dbReference type="ChEBI" id="CHEBI:57692"/>
    </ligand>
</feature>
<comment type="similarity">
    <text evidence="3 11">Belongs to the MnmG family.</text>
</comment>
<keyword evidence="8 11" id="KW-0520">NAD</keyword>
<dbReference type="InterPro" id="IPR040131">
    <property type="entry name" value="MnmG_N"/>
</dbReference>
<feature type="binding site" evidence="11">
    <location>
        <position position="125"/>
    </location>
    <ligand>
        <name>FAD</name>
        <dbReference type="ChEBI" id="CHEBI:57692"/>
    </ligand>
</feature>
<evidence type="ECO:0000256" key="4">
    <source>
        <dbReference type="ARBA" id="ARBA00020461"/>
    </source>
</evidence>
<name>A0A2D6YL09_9DELT</name>
<dbReference type="Gene3D" id="1.10.150.570">
    <property type="entry name" value="GidA associated domain, C-terminal subdomain"/>
    <property type="match status" value="1"/>
</dbReference>
<dbReference type="PRINTS" id="PR00411">
    <property type="entry name" value="PNDRDTASEI"/>
</dbReference>
<comment type="subunit">
    <text evidence="9 11">Homodimer. Heterotetramer of two MnmE and two MnmG subunits.</text>
</comment>
<dbReference type="Gene3D" id="3.50.50.60">
    <property type="entry name" value="FAD/NAD(P)-binding domain"/>
    <property type="match status" value="2"/>
</dbReference>
<dbReference type="AlphaFoldDB" id="A0A2D6YL09"/>
<dbReference type="InterPro" id="IPR002218">
    <property type="entry name" value="MnmG-rel"/>
</dbReference>
<dbReference type="GO" id="GO:0005829">
    <property type="term" value="C:cytosol"/>
    <property type="evidence" value="ECO:0007669"/>
    <property type="project" value="TreeGrafter"/>
</dbReference>
<dbReference type="NCBIfam" id="TIGR00136">
    <property type="entry name" value="mnmG_gidA"/>
    <property type="match status" value="1"/>
</dbReference>
<dbReference type="PROSITE" id="PS01280">
    <property type="entry name" value="GIDA_1"/>
    <property type="match status" value="1"/>
</dbReference>
<dbReference type="Pfam" id="PF01134">
    <property type="entry name" value="GIDA"/>
    <property type="match status" value="1"/>
</dbReference>
<comment type="subcellular location">
    <subcellularLocation>
        <location evidence="11">Cytoplasm</location>
    </subcellularLocation>
</comment>
<dbReference type="PANTHER" id="PTHR11806:SF0">
    <property type="entry name" value="PROTEIN MTO1 HOMOLOG, MITOCHONDRIAL"/>
    <property type="match status" value="1"/>
</dbReference>
<keyword evidence="11" id="KW-0963">Cytoplasm</keyword>
<keyword evidence="6 11" id="KW-0819">tRNA processing</keyword>
<feature type="binding site" evidence="11">
    <location>
        <position position="179"/>
    </location>
    <ligand>
        <name>FAD</name>
        <dbReference type="ChEBI" id="CHEBI:57692"/>
    </ligand>
</feature>
<dbReference type="SUPFAM" id="SSF51905">
    <property type="entry name" value="FAD/NAD(P)-binding domain"/>
    <property type="match status" value="1"/>
</dbReference>
<evidence type="ECO:0000256" key="2">
    <source>
        <dbReference type="ARBA" id="ARBA00003717"/>
    </source>
</evidence>
<evidence type="ECO:0000256" key="7">
    <source>
        <dbReference type="ARBA" id="ARBA00022827"/>
    </source>
</evidence>
<dbReference type="PANTHER" id="PTHR11806">
    <property type="entry name" value="GLUCOSE INHIBITED DIVISION PROTEIN A"/>
    <property type="match status" value="1"/>
</dbReference>
<dbReference type="Proteomes" id="UP000226525">
    <property type="component" value="Unassembled WGS sequence"/>
</dbReference>
<reference evidence="14" key="1">
    <citation type="submission" date="2017-09" db="EMBL/GenBank/DDBJ databases">
        <title>The Reconstruction of 2,631 Draft Metagenome-Assembled Genomes from the Global Oceans.</title>
        <authorList>
            <person name="Tully B.J."/>
            <person name="Graham E.D."/>
            <person name="Heidelberg J.F."/>
        </authorList>
    </citation>
    <scope>NUCLEOTIDE SEQUENCE [LARGE SCALE GENOMIC DNA]</scope>
</reference>
<comment type="cofactor">
    <cofactor evidence="1 11">
        <name>FAD</name>
        <dbReference type="ChEBI" id="CHEBI:57692"/>
    </cofactor>
</comment>
<accession>A0A2D6YL09</accession>
<dbReference type="Pfam" id="PF21680">
    <property type="entry name" value="GIDA_C_1st"/>
    <property type="match status" value="1"/>
</dbReference>
<comment type="caution">
    <text evidence="13">The sequence shown here is derived from an EMBL/GenBank/DDBJ whole genome shotgun (WGS) entry which is preliminary data.</text>
</comment>
<dbReference type="HAMAP" id="MF_00129">
    <property type="entry name" value="MnmG_GidA"/>
    <property type="match status" value="1"/>
</dbReference>
<dbReference type="InterPro" id="IPR047001">
    <property type="entry name" value="MnmG_C_subdom"/>
</dbReference>
<dbReference type="GO" id="GO:0050660">
    <property type="term" value="F:flavin adenine dinucleotide binding"/>
    <property type="evidence" value="ECO:0007669"/>
    <property type="project" value="UniProtKB-UniRule"/>
</dbReference>
<feature type="binding site" evidence="11">
    <location>
        <begin position="13"/>
        <end position="18"/>
    </location>
    <ligand>
        <name>FAD</name>
        <dbReference type="ChEBI" id="CHEBI:57692"/>
    </ligand>
</feature>
<dbReference type="EMBL" id="NZEX01000120">
    <property type="protein sequence ID" value="MAH63876.1"/>
    <property type="molecule type" value="Genomic_DNA"/>
</dbReference>
<dbReference type="GO" id="GO:0030488">
    <property type="term" value="P:tRNA methylation"/>
    <property type="evidence" value="ECO:0007669"/>
    <property type="project" value="TreeGrafter"/>
</dbReference>
<evidence type="ECO:0000313" key="13">
    <source>
        <dbReference type="EMBL" id="MAH63876.1"/>
    </source>
</evidence>
<dbReference type="InterPro" id="IPR036188">
    <property type="entry name" value="FAD/NAD-bd_sf"/>
</dbReference>
<dbReference type="SMART" id="SM01228">
    <property type="entry name" value="GIDA_assoc_3"/>
    <property type="match status" value="1"/>
</dbReference>
<keyword evidence="5 11" id="KW-0285">Flavoprotein</keyword>
<dbReference type="GO" id="GO:0002098">
    <property type="term" value="P:tRNA wobble uridine modification"/>
    <property type="evidence" value="ECO:0007669"/>
    <property type="project" value="InterPro"/>
</dbReference>
<feature type="domain" description="tRNA uridine 5-carboxymethylaminomethyl modification enzyme C-terminal subdomain" evidence="12">
    <location>
        <begin position="550"/>
        <end position="621"/>
    </location>
</feature>
<dbReference type="PROSITE" id="PS01281">
    <property type="entry name" value="GIDA_2"/>
    <property type="match status" value="1"/>
</dbReference>
<dbReference type="InterPro" id="IPR004416">
    <property type="entry name" value="MnmG"/>
</dbReference>
<dbReference type="FunFam" id="1.10.150.570:FF:000001">
    <property type="entry name" value="tRNA uridine 5-carboxymethylaminomethyl modification enzyme MnmG"/>
    <property type="match status" value="1"/>
</dbReference>
<protein>
    <recommendedName>
        <fullName evidence="4 11">tRNA uridine 5-carboxymethylaminomethyl modification enzyme MnmG</fullName>
    </recommendedName>
    <alternativeName>
        <fullName evidence="10 11">Glucose-inhibited division protein A</fullName>
    </alternativeName>
</protein>
<evidence type="ECO:0000256" key="10">
    <source>
        <dbReference type="ARBA" id="ARBA00031800"/>
    </source>
</evidence>
<evidence type="ECO:0000259" key="12">
    <source>
        <dbReference type="SMART" id="SM01228"/>
    </source>
</evidence>
<organism evidence="13 14">
    <name type="scientific">SAR324 cluster bacterium</name>
    <dbReference type="NCBI Taxonomy" id="2024889"/>
    <lineage>
        <taxon>Bacteria</taxon>
        <taxon>Deltaproteobacteria</taxon>
        <taxon>SAR324 cluster</taxon>
    </lineage>
</organism>
<gene>
    <name evidence="11" type="primary">mnmG</name>
    <name evidence="11" type="synonym">gidA</name>
    <name evidence="13" type="ORF">CMN54_10615</name>
</gene>
<dbReference type="Pfam" id="PF13932">
    <property type="entry name" value="SAM_GIDA_C"/>
    <property type="match status" value="1"/>
</dbReference>
<dbReference type="InterPro" id="IPR044920">
    <property type="entry name" value="MnmG_C_subdom_sf"/>
</dbReference>
<evidence type="ECO:0000256" key="11">
    <source>
        <dbReference type="HAMAP-Rule" id="MF_00129"/>
    </source>
</evidence>
<dbReference type="Gene3D" id="1.10.10.1800">
    <property type="entry name" value="tRNA uridine 5-carboxymethylaminomethyl modification enzyme MnmG/GidA"/>
    <property type="match status" value="1"/>
</dbReference>
<evidence type="ECO:0000256" key="5">
    <source>
        <dbReference type="ARBA" id="ARBA00022630"/>
    </source>
</evidence>
<evidence type="ECO:0000256" key="9">
    <source>
        <dbReference type="ARBA" id="ARBA00025948"/>
    </source>
</evidence>
<evidence type="ECO:0000313" key="14">
    <source>
        <dbReference type="Proteomes" id="UP000226525"/>
    </source>
</evidence>